<organism evidence="2 3">
    <name type="scientific">Burkholderia pseudomallei 1710a</name>
    <dbReference type="NCBI Taxonomy" id="320371"/>
    <lineage>
        <taxon>Bacteria</taxon>
        <taxon>Pseudomonadati</taxon>
        <taxon>Pseudomonadota</taxon>
        <taxon>Betaproteobacteria</taxon>
        <taxon>Burkholderiales</taxon>
        <taxon>Burkholderiaceae</taxon>
        <taxon>Burkholderia</taxon>
        <taxon>pseudomallei group</taxon>
    </lineage>
</organism>
<dbReference type="AlphaFoldDB" id="A0A0E1W2Y6"/>
<protein>
    <submittedName>
        <fullName evidence="2">Gp30</fullName>
    </submittedName>
</protein>
<dbReference type="InterPro" id="IPR021815">
    <property type="entry name" value="TsiV"/>
</dbReference>
<accession>A0A0E1W2Y6</accession>
<name>A0A0E1W2Y6_BURPE</name>
<gene>
    <name evidence="2" type="ORF">BURPS1710A_4168</name>
</gene>
<dbReference type="Proteomes" id="UP000001812">
    <property type="component" value="Chromosome I"/>
</dbReference>
<dbReference type="RefSeq" id="WP_004527846.1">
    <property type="nucleotide sequence ID" value="NZ_CM000832.1"/>
</dbReference>
<proteinExistence type="predicted"/>
<dbReference type="HOGENOM" id="CLU_055602_2_0_4"/>
<dbReference type="EMBL" id="CM000832">
    <property type="protein sequence ID" value="EET07483.1"/>
    <property type="molecule type" value="Genomic_DNA"/>
</dbReference>
<evidence type="ECO:0000313" key="2">
    <source>
        <dbReference type="EMBL" id="EET07483.1"/>
    </source>
</evidence>
<evidence type="ECO:0000256" key="1">
    <source>
        <dbReference type="SAM" id="MobiDB-lite"/>
    </source>
</evidence>
<reference evidence="3" key="1">
    <citation type="submission" date="2007-08" db="EMBL/GenBank/DDBJ databases">
        <title>Annotation of Burkholderia pseudomallei 1710a.</title>
        <authorList>
            <person name="Harkins D.M."/>
            <person name="DeShazer D."/>
            <person name="Woods D.E."/>
            <person name="Brinkac L.M."/>
            <person name="Brown K.A."/>
            <person name="Hung G.C."/>
            <person name="Tuanyok A."/>
            <person name="Zhang B."/>
            <person name="Nierman W.C."/>
        </authorList>
    </citation>
    <scope>NUCLEOTIDE SEQUENCE [LARGE SCALE GENOMIC DNA]</scope>
    <source>
        <strain evidence="3">1710a</strain>
    </source>
</reference>
<dbReference type="Pfam" id="PF11876">
    <property type="entry name" value="TsiV"/>
    <property type="match status" value="1"/>
</dbReference>
<sequence>MTESEIKAWIADERRADTLPFGVYEPAYQKAITGAALVVRGVVYFRDGHTPAVRAAIVKCFEQYRATIDEYTQALARALGETPSKDGPLRWFYTEGEQPMPLDKAPGLADVAKTVPADEALVVQVTSAEHKLATGFYEFAVFTIADWQAKLGRGMDVIDFSVPRAFLEQRPGVFQALFAAFCEALPTVSGHAGFAVNVPPMGREPNEASEYFYARRYGPGIDVGDPMGVSTVDLVGKIKTVDWLVALDGDLVRTAGGAASLTLPPDWYVRQPLRDGGLIIQAGAAPQSGVSAGPGKPPLPPPAYVLLDAALRPIIAEAMDILQSGTLDSTAPMLNTTIATEAWLKRFDVPPDQMTEQWRELHKTPTVGSSKAAVAANLLRLRKAMGLPEPEPSNGFGYDGGSPG</sequence>
<evidence type="ECO:0000313" key="3">
    <source>
        <dbReference type="Proteomes" id="UP000001812"/>
    </source>
</evidence>
<feature type="region of interest" description="Disordered" evidence="1">
    <location>
        <begin position="385"/>
        <end position="404"/>
    </location>
</feature>
<reference evidence="2 3" key="2">
    <citation type="submission" date="2009-05" db="EMBL/GenBank/DDBJ databases">
        <authorList>
            <person name="Harkins D.M."/>
            <person name="DeShazer D."/>
            <person name="Woods D.E."/>
            <person name="Brinkac L.M."/>
            <person name="Brown K.A."/>
            <person name="Hung G.C."/>
            <person name="Tuanyok A."/>
            <person name="Zhang B."/>
            <person name="Nierman W.C."/>
        </authorList>
    </citation>
    <scope>NUCLEOTIDE SEQUENCE [LARGE SCALE GENOMIC DNA]</scope>
    <source>
        <strain evidence="2 3">1710a</strain>
    </source>
</reference>